<evidence type="ECO:0000313" key="2">
    <source>
        <dbReference type="Proteomes" id="UP000269721"/>
    </source>
</evidence>
<sequence length="130" mass="14274">MSKGGAAIEWKDHALAKSCYTSYMKLYKSASERMKSQTGYGLTVDEHRKGVTTLEKWCEGKCPYHGRLGALFGERQNKVADAPLLLGYGDPFASETAAPIDVLANLNQTGGSSSDLRDLKLEMVVVIRSW</sequence>
<dbReference type="EMBL" id="KZ998966">
    <property type="protein sequence ID" value="RKO85558.1"/>
    <property type="molecule type" value="Genomic_DNA"/>
</dbReference>
<reference evidence="2" key="1">
    <citation type="journal article" date="2018" name="Nat. Microbiol.">
        <title>Leveraging single-cell genomics to expand the fungal tree of life.</title>
        <authorList>
            <person name="Ahrendt S.R."/>
            <person name="Quandt C.A."/>
            <person name="Ciobanu D."/>
            <person name="Clum A."/>
            <person name="Salamov A."/>
            <person name="Andreopoulos B."/>
            <person name="Cheng J.F."/>
            <person name="Woyke T."/>
            <person name="Pelin A."/>
            <person name="Henrissat B."/>
            <person name="Reynolds N.K."/>
            <person name="Benny G.L."/>
            <person name="Smith M.E."/>
            <person name="James T.Y."/>
            <person name="Grigoriev I.V."/>
        </authorList>
    </citation>
    <scope>NUCLEOTIDE SEQUENCE [LARGE SCALE GENOMIC DNA]</scope>
</reference>
<keyword evidence="2" id="KW-1185">Reference proteome</keyword>
<dbReference type="Proteomes" id="UP000269721">
    <property type="component" value="Unassembled WGS sequence"/>
</dbReference>
<name>A0A4P9W411_9FUNG</name>
<proteinExistence type="predicted"/>
<dbReference type="OrthoDB" id="2424990at2759"/>
<evidence type="ECO:0000313" key="1">
    <source>
        <dbReference type="EMBL" id="RKO85558.1"/>
    </source>
</evidence>
<protein>
    <submittedName>
        <fullName evidence="1">Uncharacterized protein</fullName>
    </submittedName>
</protein>
<gene>
    <name evidence="1" type="ORF">BDK51DRAFT_47286</name>
</gene>
<accession>A0A4P9W411</accession>
<dbReference type="AlphaFoldDB" id="A0A4P9W411"/>
<organism evidence="1 2">
    <name type="scientific">Blyttiomyces helicus</name>
    <dbReference type="NCBI Taxonomy" id="388810"/>
    <lineage>
        <taxon>Eukaryota</taxon>
        <taxon>Fungi</taxon>
        <taxon>Fungi incertae sedis</taxon>
        <taxon>Chytridiomycota</taxon>
        <taxon>Chytridiomycota incertae sedis</taxon>
        <taxon>Chytridiomycetes</taxon>
        <taxon>Chytridiomycetes incertae sedis</taxon>
        <taxon>Blyttiomyces</taxon>
    </lineage>
</organism>